<feature type="domain" description="Endoplasmic reticulum metallopeptidase 1-like C-terminal" evidence="18">
    <location>
        <begin position="634"/>
        <end position="859"/>
    </location>
</feature>
<dbReference type="InterPro" id="IPR053973">
    <property type="entry name" value="ERMP1-like_C"/>
</dbReference>
<evidence type="ECO:0000256" key="6">
    <source>
        <dbReference type="ARBA" id="ARBA00022723"/>
    </source>
</evidence>
<evidence type="ECO:0000313" key="20">
    <source>
        <dbReference type="EMBL" id="KAK9707901.1"/>
    </source>
</evidence>
<sequence>MSSNEETVRLRFKGKRNSTKPYNETDVKTKVLLPLPSNYLLAVLGLILLVFTAVIVIEKQLPPALKIIDEQKYPDRFIAERAYDHLRNLTSLGPRVAGSYVNEVLTVNLLRKEIETIITNAKKKHVIELDIQKNVVVRVGSHVNSPHSLLINCHFDTVVDSPGGSDDGAGCAVMLEILRVISQSDRMLRHNIIFLFNGGEENFLPASHGFITQHKWAKEVRAFINLEACGAGGREILFQAGPNHPWILETYSEEVPYPYASSLAQEIFQSGVIPGDTDYRIFRDFGNLSGLDFAWSANGYVYHTKFDTLDQVPLGSLQRTGDNILSLARGMAQGHQLADIESHRAGNLVFFDFLGAFVIRWPMLISDIINTLSVIFSIYTIMENSKENKNVVSKHNYFKRLFNAMGAVVGTWFASAIFCVIIAICLNLLDRTMAWYGRPLWVFFLYMVPTTLVSKFVIFAHAKYNHKDIEVWPWTVFQIYYDAYQLIWTVVLTIGTILRIRSSFIALLSAVFMAMANLLKSKLFAKQKDGKWLIFHVLVLGLPFVQGFYLLIGALYLFIPIMGRAGAGNNSEILISLMISILFALQVSFAVPLILLVMDSYKVFNLLLGVFLISVGVLLLTPLGFPYSGDPRAPAPQKFMLSHTKRTFHSAAGDVMHESSGYWIIDLDINSPHTVDRFVPEVAAAELIDKECAVYLYCGLPYLVPVLSMIWKTHFITAPPPTFEKPTVMKVLTRDKINIGERIIIELTGPSHMGFMLSPASGVELHSWSLPSKPLVTAVPWNNRKTYFVFYSTGYESVPLKLSMNFTVPKQHKGPIADVAVTGHHFFGVSKTSSDFQKLIDKFPSWTAVTSWSSSYESWIF</sequence>
<evidence type="ECO:0000256" key="13">
    <source>
        <dbReference type="ARBA" id="ARBA00023180"/>
    </source>
</evidence>
<evidence type="ECO:0000256" key="14">
    <source>
        <dbReference type="ARBA" id="ARBA00078796"/>
    </source>
</evidence>
<evidence type="ECO:0000256" key="4">
    <source>
        <dbReference type="ARBA" id="ARBA00022670"/>
    </source>
</evidence>
<dbReference type="GO" id="GO:0005789">
    <property type="term" value="C:endoplasmic reticulum membrane"/>
    <property type="evidence" value="ECO:0007669"/>
    <property type="project" value="UniProtKB-SubCell"/>
</dbReference>
<feature type="transmembrane region" description="Helical" evidence="16">
    <location>
        <begin position="484"/>
        <end position="512"/>
    </location>
</feature>
<dbReference type="CDD" id="cd03875">
    <property type="entry name" value="M28_Fxna_like"/>
    <property type="match status" value="1"/>
</dbReference>
<keyword evidence="11" id="KW-0482">Metalloprotease</keyword>
<feature type="region of interest" description="Disordered" evidence="15">
    <location>
        <begin position="1"/>
        <end position="21"/>
    </location>
</feature>
<dbReference type="Pfam" id="PF22249">
    <property type="entry name" value="ERMP1-TM"/>
    <property type="match status" value="1"/>
</dbReference>
<comment type="subcellular location">
    <subcellularLocation>
        <location evidence="2">Endoplasmic reticulum membrane</location>
        <topology evidence="2">Multi-pass membrane protein</topology>
    </subcellularLocation>
</comment>
<dbReference type="AlphaFoldDB" id="A0AAW1JUG7"/>
<dbReference type="Pfam" id="PF04389">
    <property type="entry name" value="Peptidase_M28"/>
    <property type="match status" value="1"/>
</dbReference>
<evidence type="ECO:0000256" key="7">
    <source>
        <dbReference type="ARBA" id="ARBA00022801"/>
    </source>
</evidence>
<dbReference type="EMBL" id="JASPKY010000340">
    <property type="protein sequence ID" value="KAK9707901.1"/>
    <property type="molecule type" value="Genomic_DNA"/>
</dbReference>
<keyword evidence="6" id="KW-0479">Metal-binding</keyword>
<keyword evidence="10 16" id="KW-1133">Transmembrane helix</keyword>
<dbReference type="FunFam" id="3.40.630.10:FF:000008">
    <property type="entry name" value="Endoplasmic reticulum metallopeptidase 1"/>
    <property type="match status" value="1"/>
</dbReference>
<keyword evidence="12 16" id="KW-0472">Membrane</keyword>
<evidence type="ECO:0000259" key="17">
    <source>
        <dbReference type="Pfam" id="PF04389"/>
    </source>
</evidence>
<name>A0AAW1JUG7_POPJA</name>
<feature type="transmembrane region" description="Helical" evidence="16">
    <location>
        <begin position="402"/>
        <end position="429"/>
    </location>
</feature>
<keyword evidence="9" id="KW-0862">Zinc</keyword>
<accession>A0AAW1JUG7</accession>
<keyword evidence="4" id="KW-0645">Protease</keyword>
<feature type="transmembrane region" description="Helical" evidence="16">
    <location>
        <begin position="603"/>
        <end position="625"/>
    </location>
</feature>
<dbReference type="PANTHER" id="PTHR12147:SF22">
    <property type="entry name" value="ENDOPLASMIC RETICULUM METALLOPEPTIDASE 1"/>
    <property type="match status" value="1"/>
</dbReference>
<dbReference type="InterPro" id="IPR045175">
    <property type="entry name" value="M28_fam"/>
</dbReference>
<dbReference type="SUPFAM" id="SSF53187">
    <property type="entry name" value="Zn-dependent exopeptidases"/>
    <property type="match status" value="1"/>
</dbReference>
<feature type="transmembrane region" description="Helical" evidence="16">
    <location>
        <begin position="364"/>
        <end position="382"/>
    </location>
</feature>
<dbReference type="Proteomes" id="UP001458880">
    <property type="component" value="Unassembled WGS sequence"/>
</dbReference>
<dbReference type="GO" id="GO:0008235">
    <property type="term" value="F:metalloexopeptidase activity"/>
    <property type="evidence" value="ECO:0007669"/>
    <property type="project" value="InterPro"/>
</dbReference>
<dbReference type="GO" id="GO:0006508">
    <property type="term" value="P:proteolysis"/>
    <property type="evidence" value="ECO:0007669"/>
    <property type="project" value="UniProtKB-KW"/>
</dbReference>
<dbReference type="InterPro" id="IPR053974">
    <property type="entry name" value="ERMP1_1-A_TM"/>
</dbReference>
<keyword evidence="8" id="KW-0256">Endoplasmic reticulum</keyword>
<evidence type="ECO:0000256" key="5">
    <source>
        <dbReference type="ARBA" id="ARBA00022692"/>
    </source>
</evidence>
<gene>
    <name evidence="20" type="ORF">QE152_g27573</name>
</gene>
<evidence type="ECO:0000256" key="10">
    <source>
        <dbReference type="ARBA" id="ARBA00022989"/>
    </source>
</evidence>
<evidence type="ECO:0000259" key="18">
    <source>
        <dbReference type="Pfam" id="PF22248"/>
    </source>
</evidence>
<proteinExistence type="inferred from homology"/>
<dbReference type="GO" id="GO:0046872">
    <property type="term" value="F:metal ion binding"/>
    <property type="evidence" value="ECO:0007669"/>
    <property type="project" value="UniProtKB-KW"/>
</dbReference>
<evidence type="ECO:0000256" key="9">
    <source>
        <dbReference type="ARBA" id="ARBA00022833"/>
    </source>
</evidence>
<evidence type="ECO:0000256" key="2">
    <source>
        <dbReference type="ARBA" id="ARBA00004477"/>
    </source>
</evidence>
<evidence type="ECO:0000259" key="19">
    <source>
        <dbReference type="Pfam" id="PF22249"/>
    </source>
</evidence>
<dbReference type="PANTHER" id="PTHR12147">
    <property type="entry name" value="METALLOPEPTIDASE M28 FAMILY MEMBER"/>
    <property type="match status" value="1"/>
</dbReference>
<comment type="similarity">
    <text evidence="3">Belongs to the peptidase M28 family.</text>
</comment>
<evidence type="ECO:0000313" key="21">
    <source>
        <dbReference type="Proteomes" id="UP001458880"/>
    </source>
</evidence>
<organism evidence="20 21">
    <name type="scientific">Popillia japonica</name>
    <name type="common">Japanese beetle</name>
    <dbReference type="NCBI Taxonomy" id="7064"/>
    <lineage>
        <taxon>Eukaryota</taxon>
        <taxon>Metazoa</taxon>
        <taxon>Ecdysozoa</taxon>
        <taxon>Arthropoda</taxon>
        <taxon>Hexapoda</taxon>
        <taxon>Insecta</taxon>
        <taxon>Pterygota</taxon>
        <taxon>Neoptera</taxon>
        <taxon>Endopterygota</taxon>
        <taxon>Coleoptera</taxon>
        <taxon>Polyphaga</taxon>
        <taxon>Scarabaeiformia</taxon>
        <taxon>Scarabaeidae</taxon>
        <taxon>Rutelinae</taxon>
        <taxon>Popillia</taxon>
    </lineage>
</organism>
<evidence type="ECO:0000256" key="12">
    <source>
        <dbReference type="ARBA" id="ARBA00023136"/>
    </source>
</evidence>
<dbReference type="Gene3D" id="3.40.630.10">
    <property type="entry name" value="Zn peptidases"/>
    <property type="match status" value="1"/>
</dbReference>
<feature type="transmembrane region" description="Helical" evidence="16">
    <location>
        <begin position="39"/>
        <end position="57"/>
    </location>
</feature>
<keyword evidence="21" id="KW-1185">Reference proteome</keyword>
<evidence type="ECO:0000256" key="15">
    <source>
        <dbReference type="SAM" id="MobiDB-lite"/>
    </source>
</evidence>
<comment type="cofactor">
    <cofactor evidence="1">
        <name>Zn(2+)</name>
        <dbReference type="ChEBI" id="CHEBI:29105"/>
    </cofactor>
</comment>
<evidence type="ECO:0000256" key="1">
    <source>
        <dbReference type="ARBA" id="ARBA00001947"/>
    </source>
</evidence>
<reference evidence="20 21" key="1">
    <citation type="journal article" date="2024" name="BMC Genomics">
        <title>De novo assembly and annotation of Popillia japonica's genome with initial clues to its potential as an invasive pest.</title>
        <authorList>
            <person name="Cucini C."/>
            <person name="Boschi S."/>
            <person name="Funari R."/>
            <person name="Cardaioli E."/>
            <person name="Iannotti N."/>
            <person name="Marturano G."/>
            <person name="Paoli F."/>
            <person name="Bruttini M."/>
            <person name="Carapelli A."/>
            <person name="Frati F."/>
            <person name="Nardi F."/>
        </authorList>
    </citation>
    <scope>NUCLEOTIDE SEQUENCE [LARGE SCALE GENOMIC DNA]</scope>
    <source>
        <strain evidence="20">DMR45628</strain>
    </source>
</reference>
<evidence type="ECO:0000256" key="3">
    <source>
        <dbReference type="ARBA" id="ARBA00010918"/>
    </source>
</evidence>
<dbReference type="InterPro" id="IPR048024">
    <property type="entry name" value="Fxna-like_M28_dom"/>
</dbReference>
<evidence type="ECO:0000256" key="8">
    <source>
        <dbReference type="ARBA" id="ARBA00022824"/>
    </source>
</evidence>
<feature type="domain" description="Peptidase M28" evidence="17">
    <location>
        <begin position="134"/>
        <end position="327"/>
    </location>
</feature>
<comment type="caution">
    <text evidence="20">The sequence shown here is derived from an EMBL/GenBank/DDBJ whole genome shotgun (WGS) entry which is preliminary data.</text>
</comment>
<feature type="transmembrane region" description="Helical" evidence="16">
    <location>
        <begin position="533"/>
        <end position="561"/>
    </location>
</feature>
<dbReference type="Pfam" id="PF22248">
    <property type="entry name" value="ERMP1_C"/>
    <property type="match status" value="1"/>
</dbReference>
<feature type="transmembrane region" description="Helical" evidence="16">
    <location>
        <begin position="573"/>
        <end position="596"/>
    </location>
</feature>
<feature type="domain" description="Endoplasmic reticulum metallopeptidase 1/1-A TM" evidence="19">
    <location>
        <begin position="397"/>
        <end position="614"/>
    </location>
</feature>
<keyword evidence="13" id="KW-0325">Glycoprotein</keyword>
<dbReference type="InterPro" id="IPR007484">
    <property type="entry name" value="Peptidase_M28"/>
</dbReference>
<protein>
    <recommendedName>
        <fullName evidence="14">FXNA-like protease</fullName>
    </recommendedName>
</protein>
<evidence type="ECO:0000256" key="11">
    <source>
        <dbReference type="ARBA" id="ARBA00023049"/>
    </source>
</evidence>
<keyword evidence="5 16" id="KW-0812">Transmembrane</keyword>
<evidence type="ECO:0000256" key="16">
    <source>
        <dbReference type="SAM" id="Phobius"/>
    </source>
</evidence>
<keyword evidence="7" id="KW-0378">Hydrolase</keyword>
<feature type="transmembrane region" description="Helical" evidence="16">
    <location>
        <begin position="441"/>
        <end position="464"/>
    </location>
</feature>